<dbReference type="EMBL" id="FQUU01000024">
    <property type="protein sequence ID" value="SHF94325.1"/>
    <property type="molecule type" value="Genomic_DNA"/>
</dbReference>
<protein>
    <submittedName>
        <fullName evidence="2">Uncharacterized protein</fullName>
    </submittedName>
</protein>
<feature type="transmembrane region" description="Helical" evidence="1">
    <location>
        <begin position="129"/>
        <end position="148"/>
    </location>
</feature>
<gene>
    <name evidence="2" type="ORF">SAMN02745131_03928</name>
</gene>
<keyword evidence="1" id="KW-1133">Transmembrane helix</keyword>
<accession>A0A1M5FS28</accession>
<dbReference type="STRING" id="1121884.SAMN02745131_03928"/>
<proteinExistence type="predicted"/>
<evidence type="ECO:0000313" key="3">
    <source>
        <dbReference type="Proteomes" id="UP000184048"/>
    </source>
</evidence>
<feature type="transmembrane region" description="Helical" evidence="1">
    <location>
        <begin position="12"/>
        <end position="34"/>
    </location>
</feature>
<feature type="transmembrane region" description="Helical" evidence="1">
    <location>
        <begin position="54"/>
        <end position="75"/>
    </location>
</feature>
<dbReference type="RefSeq" id="WP_072837043.1">
    <property type="nucleotide sequence ID" value="NZ_FQUU01000024.1"/>
</dbReference>
<organism evidence="2 3">
    <name type="scientific">Flavisolibacter ginsengisoli DSM 18119</name>
    <dbReference type="NCBI Taxonomy" id="1121884"/>
    <lineage>
        <taxon>Bacteria</taxon>
        <taxon>Pseudomonadati</taxon>
        <taxon>Bacteroidota</taxon>
        <taxon>Chitinophagia</taxon>
        <taxon>Chitinophagales</taxon>
        <taxon>Chitinophagaceae</taxon>
        <taxon>Flavisolibacter</taxon>
    </lineage>
</organism>
<dbReference type="AlphaFoldDB" id="A0A1M5FS28"/>
<keyword evidence="3" id="KW-1185">Reference proteome</keyword>
<evidence type="ECO:0000256" key="1">
    <source>
        <dbReference type="SAM" id="Phobius"/>
    </source>
</evidence>
<dbReference type="OrthoDB" id="1273945at2"/>
<dbReference type="Proteomes" id="UP000184048">
    <property type="component" value="Unassembled WGS sequence"/>
</dbReference>
<keyword evidence="1" id="KW-0812">Transmembrane</keyword>
<evidence type="ECO:0000313" key="2">
    <source>
        <dbReference type="EMBL" id="SHF94325.1"/>
    </source>
</evidence>
<name>A0A1M5FS28_9BACT</name>
<sequence length="202" mass="23300">MASSNPHLLKSPSLFALFCMSYLPLFFLLIIKVIVANKNYLNYGGFTEAATFTFFEKFGFVLILLLLSIYALIGVKMTFRNIKSKKANAFPVIVSSIKPKNEEALSYLATYVIPLLMQGEIGLFEYTTFFILFILYYKLYSTSSLILINPILNTKYGLYEIEYSYNDSSENKTALIISQHRWIDEGEELKIFKLSHRLFFAF</sequence>
<keyword evidence="1" id="KW-0472">Membrane</keyword>
<reference evidence="2 3" key="1">
    <citation type="submission" date="2016-11" db="EMBL/GenBank/DDBJ databases">
        <authorList>
            <person name="Jaros S."/>
            <person name="Januszkiewicz K."/>
            <person name="Wedrychowicz H."/>
        </authorList>
    </citation>
    <scope>NUCLEOTIDE SEQUENCE [LARGE SCALE GENOMIC DNA]</scope>
    <source>
        <strain evidence="2 3">DSM 18119</strain>
    </source>
</reference>